<evidence type="ECO:0000313" key="2">
    <source>
        <dbReference type="EMBL" id="KAF4070213.1"/>
    </source>
</evidence>
<dbReference type="Proteomes" id="UP000593565">
    <property type="component" value="Unassembled WGS sequence"/>
</dbReference>
<accession>A0A7J5ZID6</accession>
<sequence length="124" mass="13938">MTNFSSTLTITDLRERDSGEYGLVFITDKGVKYLSSAGVTLTVTDLQVTHNSTQQTLTCRTSCTLTSTVQYNWHKNVQYLQKQKENMESFPLSNVEEGSYSCSVEGYGTILSLPVCEYSFVFIM</sequence>
<evidence type="ECO:0000313" key="3">
    <source>
        <dbReference type="Proteomes" id="UP000593565"/>
    </source>
</evidence>
<name>A0A7J5ZID6_AMEME</name>
<dbReference type="Gene3D" id="2.60.40.10">
    <property type="entry name" value="Immunoglobulins"/>
    <property type="match status" value="2"/>
</dbReference>
<dbReference type="InterPro" id="IPR007110">
    <property type="entry name" value="Ig-like_dom"/>
</dbReference>
<dbReference type="SUPFAM" id="SSF48726">
    <property type="entry name" value="Immunoglobulin"/>
    <property type="match status" value="1"/>
</dbReference>
<keyword evidence="3" id="KW-1185">Reference proteome</keyword>
<dbReference type="AlphaFoldDB" id="A0A7J5ZID6"/>
<dbReference type="InterPro" id="IPR036179">
    <property type="entry name" value="Ig-like_dom_sf"/>
</dbReference>
<feature type="domain" description="Ig-like" evidence="1">
    <location>
        <begin position="37"/>
        <end position="112"/>
    </location>
</feature>
<evidence type="ECO:0000259" key="1">
    <source>
        <dbReference type="PROSITE" id="PS50835"/>
    </source>
</evidence>
<dbReference type="PANTHER" id="PTHR46013:SF4">
    <property type="entry name" value="B-CELL RECEPTOR CD22-RELATED"/>
    <property type="match status" value="1"/>
</dbReference>
<dbReference type="PROSITE" id="PS50835">
    <property type="entry name" value="IG_LIKE"/>
    <property type="match status" value="1"/>
</dbReference>
<comment type="caution">
    <text evidence="2">The sequence shown here is derived from an EMBL/GenBank/DDBJ whole genome shotgun (WGS) entry which is preliminary data.</text>
</comment>
<proteinExistence type="predicted"/>
<reference evidence="2 3" key="1">
    <citation type="submission" date="2020-02" db="EMBL/GenBank/DDBJ databases">
        <title>A chromosome-scale genome assembly of the black bullhead catfish (Ameiurus melas).</title>
        <authorList>
            <person name="Wen M."/>
            <person name="Zham M."/>
            <person name="Cabau C."/>
            <person name="Klopp C."/>
            <person name="Donnadieu C."/>
            <person name="Roques C."/>
            <person name="Bouchez O."/>
            <person name="Lampietro C."/>
            <person name="Jouanno E."/>
            <person name="Herpin A."/>
            <person name="Louis A."/>
            <person name="Berthelot C."/>
            <person name="Parey E."/>
            <person name="Roest-Crollius H."/>
            <person name="Braasch I."/>
            <person name="Postlethwait J."/>
            <person name="Robinson-Rechavi M."/>
            <person name="Echchiki A."/>
            <person name="Begum T."/>
            <person name="Montfort J."/>
            <person name="Schartl M."/>
            <person name="Bobe J."/>
            <person name="Guiguen Y."/>
        </authorList>
    </citation>
    <scope>NUCLEOTIDE SEQUENCE [LARGE SCALE GENOMIC DNA]</scope>
    <source>
        <strain evidence="2">M_S1</strain>
        <tissue evidence="2">Blood</tissue>
    </source>
</reference>
<dbReference type="InterPro" id="IPR013783">
    <property type="entry name" value="Ig-like_fold"/>
</dbReference>
<dbReference type="EMBL" id="JAAGNN010000031">
    <property type="protein sequence ID" value="KAF4070213.1"/>
    <property type="molecule type" value="Genomic_DNA"/>
</dbReference>
<gene>
    <name evidence="2" type="ORF">AMELA_G00294700</name>
</gene>
<protein>
    <recommendedName>
        <fullName evidence="1">Ig-like domain-containing protein</fullName>
    </recommendedName>
</protein>
<dbReference type="PANTHER" id="PTHR46013">
    <property type="entry name" value="VASCULAR CELL ADHESION MOLECULE 1"/>
    <property type="match status" value="1"/>
</dbReference>
<organism evidence="2 3">
    <name type="scientific">Ameiurus melas</name>
    <name type="common">Black bullhead</name>
    <name type="synonym">Silurus melas</name>
    <dbReference type="NCBI Taxonomy" id="219545"/>
    <lineage>
        <taxon>Eukaryota</taxon>
        <taxon>Metazoa</taxon>
        <taxon>Chordata</taxon>
        <taxon>Craniata</taxon>
        <taxon>Vertebrata</taxon>
        <taxon>Euteleostomi</taxon>
        <taxon>Actinopterygii</taxon>
        <taxon>Neopterygii</taxon>
        <taxon>Teleostei</taxon>
        <taxon>Ostariophysi</taxon>
        <taxon>Siluriformes</taxon>
        <taxon>Ictaluridae</taxon>
        <taxon>Ameiurus</taxon>
    </lineage>
</organism>